<keyword evidence="1" id="KW-0680">Restriction system</keyword>
<dbReference type="SUPFAM" id="SSF116734">
    <property type="entry name" value="DNA methylase specificity domain"/>
    <property type="match status" value="1"/>
</dbReference>
<reference evidence="3 4" key="1">
    <citation type="journal article" date="2015" name="Int. J. Syst. Evol. Microbiol.">
        <title>Revisiting Corynebacterium glyciniphilum (ex Kubota et al., 1972) sp. nov., nom. rev., isolated from putrefied banana.</title>
        <authorList>
            <person name="Al-Dilaimi A."/>
            <person name="Bednarz H."/>
            <person name="Lomker A."/>
            <person name="Niehaus K."/>
            <person name="Kalinowski J."/>
            <person name="Ruckert C."/>
        </authorList>
    </citation>
    <scope>NUCLEOTIDE SEQUENCE [LARGE SCALE GENOMIC DNA]</scope>
    <source>
        <strain evidence="3">AJ 3170</strain>
    </source>
</reference>
<evidence type="ECO:0000256" key="2">
    <source>
        <dbReference type="ARBA" id="ARBA00023125"/>
    </source>
</evidence>
<evidence type="ECO:0000313" key="4">
    <source>
        <dbReference type="Proteomes" id="UP000023703"/>
    </source>
</evidence>
<accession>X5DUA2</accession>
<protein>
    <recommendedName>
        <fullName evidence="5">Type I restriction modification DNA specificity domain-containing protein</fullName>
    </recommendedName>
</protein>
<dbReference type="STRING" id="1404245.CGLY_12045"/>
<sequence length="64" mass="7018">MGDIAIPVPPIRKQQEIVSFVSEQISRIDELISESQDLITLSKERRAALITAAVTGQIDVREAA</sequence>
<proteinExistence type="predicted"/>
<dbReference type="EMBL" id="CP006842">
    <property type="protein sequence ID" value="AHW64849.1"/>
    <property type="molecule type" value="Genomic_DNA"/>
</dbReference>
<dbReference type="AlphaFoldDB" id="X5DUA2"/>
<name>X5DUA2_9CORY</name>
<dbReference type="GO" id="GO:0009307">
    <property type="term" value="P:DNA restriction-modification system"/>
    <property type="evidence" value="ECO:0007669"/>
    <property type="project" value="UniProtKB-KW"/>
</dbReference>
<organism evidence="3 4">
    <name type="scientific">Corynebacterium glyciniphilum AJ 3170</name>
    <dbReference type="NCBI Taxonomy" id="1404245"/>
    <lineage>
        <taxon>Bacteria</taxon>
        <taxon>Bacillati</taxon>
        <taxon>Actinomycetota</taxon>
        <taxon>Actinomycetes</taxon>
        <taxon>Mycobacteriales</taxon>
        <taxon>Corynebacteriaceae</taxon>
        <taxon>Corynebacterium</taxon>
    </lineage>
</organism>
<dbReference type="REBASE" id="81709">
    <property type="entry name" value="S.Cgl3170ORF12050P"/>
</dbReference>
<dbReference type="KEGG" id="cgy:CGLY_12045"/>
<keyword evidence="2" id="KW-0238">DNA-binding</keyword>
<dbReference type="HOGENOM" id="CLU_205912_0_0_11"/>
<keyword evidence="4" id="KW-1185">Reference proteome</keyword>
<dbReference type="GO" id="GO:0003677">
    <property type="term" value="F:DNA binding"/>
    <property type="evidence" value="ECO:0007669"/>
    <property type="project" value="UniProtKB-KW"/>
</dbReference>
<dbReference type="Gene3D" id="3.90.220.20">
    <property type="entry name" value="DNA methylase specificity domains"/>
    <property type="match status" value="1"/>
</dbReference>
<evidence type="ECO:0008006" key="5">
    <source>
        <dbReference type="Google" id="ProtNLM"/>
    </source>
</evidence>
<dbReference type="eggNOG" id="COG0732">
    <property type="taxonomic scope" value="Bacteria"/>
</dbReference>
<evidence type="ECO:0000313" key="3">
    <source>
        <dbReference type="EMBL" id="AHW64849.1"/>
    </source>
</evidence>
<evidence type="ECO:0000256" key="1">
    <source>
        <dbReference type="ARBA" id="ARBA00022747"/>
    </source>
</evidence>
<dbReference type="InterPro" id="IPR044946">
    <property type="entry name" value="Restrct_endonuc_typeI_TRD_sf"/>
</dbReference>
<dbReference type="Proteomes" id="UP000023703">
    <property type="component" value="Chromosome"/>
</dbReference>
<gene>
    <name evidence="3" type="ORF">CGLY_12045</name>
</gene>